<name>A0A4P6E4A3_9BIFI</name>
<evidence type="ECO:0000313" key="2">
    <source>
        <dbReference type="EMBL" id="QAY33029.1"/>
    </source>
</evidence>
<proteinExistence type="predicted"/>
<organism evidence="2">
    <name type="scientific">Bifidobacterium pullorum subsp. gallinarum</name>
    <dbReference type="NCBI Taxonomy" id="78344"/>
    <lineage>
        <taxon>Bacteria</taxon>
        <taxon>Bacillati</taxon>
        <taxon>Actinomycetota</taxon>
        <taxon>Actinomycetes</taxon>
        <taxon>Bifidobacteriales</taxon>
        <taxon>Bifidobacteriaceae</taxon>
        <taxon>Bifidobacterium</taxon>
    </lineage>
</organism>
<dbReference type="EMBL" id="CP035464">
    <property type="protein sequence ID" value="QAY33029.1"/>
    <property type="molecule type" value="Genomic_DNA"/>
</dbReference>
<evidence type="ECO:0000256" key="1">
    <source>
        <dbReference type="SAM" id="MobiDB-lite"/>
    </source>
</evidence>
<feature type="region of interest" description="Disordered" evidence="1">
    <location>
        <begin position="191"/>
        <end position="222"/>
    </location>
</feature>
<accession>A0A4P6E4A3</accession>
<sequence length="222" mass="23785">MTETTIWDIDEHRGEPPGIRRLALHESLRHLESYLDGDGILEPRTVAPENGGNPLVARSGDDGFFVCGWLDVLNLAGDSPLVDCEIQRIRDEDGRLFLTGTRDGGTVDVEVRQLTDEGAARLDALAGATYVPPHWVSPVDRAYAPGDAMWDGVLDLWRDPVMAAAPEYAARSAYLPKVRLSASRLAEGTWTATADDPTLPGLDPADPTGLSMGGADAAAPTL</sequence>
<protein>
    <submittedName>
        <fullName evidence="2">Uncharacterized protein</fullName>
    </submittedName>
</protein>
<dbReference type="RefSeq" id="WP_129237455.1">
    <property type="nucleotide sequence ID" value="NZ_CP035464.1"/>
</dbReference>
<dbReference type="KEGG" id="bgx:ESN35_06145"/>
<reference evidence="2" key="1">
    <citation type="submission" date="2019-01" db="EMBL/GenBank/DDBJ databases">
        <title>Complete genome sequence of Bifidobacterium gallinarum CACC 514.</title>
        <authorList>
            <person name="Jung M."/>
        </authorList>
    </citation>
    <scope>NUCLEOTIDE SEQUENCE [LARGE SCALE GENOMIC DNA]</scope>
    <source>
        <strain evidence="2">CACC 514</strain>
    </source>
</reference>
<dbReference type="AlphaFoldDB" id="A0A4P6E4A3"/>
<gene>
    <name evidence="2" type="ORF">ESN35_06145</name>
</gene>
<dbReference type="Proteomes" id="UP000293589">
    <property type="component" value="Chromosome"/>
</dbReference>